<dbReference type="SUPFAM" id="SSF81330">
    <property type="entry name" value="Gated mechanosensitive channel"/>
    <property type="match status" value="1"/>
</dbReference>
<evidence type="ECO:0000256" key="9">
    <source>
        <dbReference type="ARBA" id="ARBA00023303"/>
    </source>
</evidence>
<organism evidence="11 12">
    <name type="scientific">Enterococcus silesiacus</name>
    <dbReference type="NCBI Taxonomy" id="332949"/>
    <lineage>
        <taxon>Bacteria</taxon>
        <taxon>Bacillati</taxon>
        <taxon>Bacillota</taxon>
        <taxon>Bacilli</taxon>
        <taxon>Lactobacillales</taxon>
        <taxon>Enterococcaceae</taxon>
        <taxon>Enterococcus</taxon>
    </lineage>
</organism>
<dbReference type="PANTHER" id="PTHR30266:SF2">
    <property type="entry name" value="LARGE-CONDUCTANCE MECHANOSENSITIVE CHANNEL"/>
    <property type="match status" value="1"/>
</dbReference>
<comment type="similarity">
    <text evidence="2 10">Belongs to the MscL family.</text>
</comment>
<evidence type="ECO:0000256" key="1">
    <source>
        <dbReference type="ARBA" id="ARBA00004651"/>
    </source>
</evidence>
<dbReference type="NCBIfam" id="TIGR00220">
    <property type="entry name" value="mscL"/>
    <property type="match status" value="1"/>
</dbReference>
<keyword evidence="3 10" id="KW-0813">Transport</keyword>
<dbReference type="Pfam" id="PF01741">
    <property type="entry name" value="MscL"/>
    <property type="match status" value="1"/>
</dbReference>
<feature type="transmembrane region" description="Helical" evidence="10">
    <location>
        <begin position="74"/>
        <end position="99"/>
    </location>
</feature>
<keyword evidence="5 10" id="KW-0812">Transmembrane</keyword>
<dbReference type="PRINTS" id="PR01264">
    <property type="entry name" value="MECHCHANNEL"/>
</dbReference>
<evidence type="ECO:0000256" key="7">
    <source>
        <dbReference type="ARBA" id="ARBA00023065"/>
    </source>
</evidence>
<keyword evidence="6 10" id="KW-1133">Transmembrane helix</keyword>
<dbReference type="GO" id="GO:0005886">
    <property type="term" value="C:plasma membrane"/>
    <property type="evidence" value="ECO:0007669"/>
    <property type="project" value="UniProtKB-SubCell"/>
</dbReference>
<dbReference type="InterPro" id="IPR019823">
    <property type="entry name" value="Mechanosensitive_channel_CS"/>
</dbReference>
<gene>
    <name evidence="10" type="primary">mscL</name>
    <name evidence="11" type="ORF">RV15_GL003185</name>
</gene>
<sequence length="153" mass="16471">MDELMIKEFKEFIMRGNVLDLAVGVVIGSAFTAIVTQIVNGLITPLVSLVFVLTTGEKSADDALGALVFNVKGVAFNIGDVISALITFLITAFVLFLIVKAVNKMKKKPQDGEEEVTGPTTDDLLEQIRDLLAAQNTAKTSGVIKDTTKKIEE</sequence>
<keyword evidence="9 10" id="KW-0407">Ion channel</keyword>
<feature type="transmembrane region" description="Helical" evidence="10">
    <location>
        <begin position="21"/>
        <end position="54"/>
    </location>
</feature>
<evidence type="ECO:0000256" key="3">
    <source>
        <dbReference type="ARBA" id="ARBA00022448"/>
    </source>
</evidence>
<evidence type="ECO:0000313" key="12">
    <source>
        <dbReference type="Proteomes" id="UP000183039"/>
    </source>
</evidence>
<evidence type="ECO:0000313" key="11">
    <source>
        <dbReference type="EMBL" id="OJG92392.1"/>
    </source>
</evidence>
<dbReference type="GO" id="GO:0008381">
    <property type="term" value="F:mechanosensitive monoatomic ion channel activity"/>
    <property type="evidence" value="ECO:0007669"/>
    <property type="project" value="UniProtKB-UniRule"/>
</dbReference>
<dbReference type="InterPro" id="IPR001185">
    <property type="entry name" value="MS_channel"/>
</dbReference>
<dbReference type="PROSITE" id="PS01327">
    <property type="entry name" value="MSCL"/>
    <property type="match status" value="1"/>
</dbReference>
<reference evidence="11 12" key="1">
    <citation type="submission" date="2014-12" db="EMBL/GenBank/DDBJ databases">
        <title>Draft genome sequences of 29 type strains of Enterococci.</title>
        <authorList>
            <person name="Zhong Z."/>
            <person name="Sun Z."/>
            <person name="Liu W."/>
            <person name="Zhang W."/>
            <person name="Zhang H."/>
        </authorList>
    </citation>
    <scope>NUCLEOTIDE SEQUENCE [LARGE SCALE GENOMIC DNA]</scope>
    <source>
        <strain evidence="11 12">DSM 22801</strain>
    </source>
</reference>
<accession>A0AA91GBU4</accession>
<protein>
    <recommendedName>
        <fullName evidence="10">Large-conductance mechanosensitive channel</fullName>
    </recommendedName>
</protein>
<comment type="subunit">
    <text evidence="10">Homopentamer.</text>
</comment>
<evidence type="ECO:0000256" key="8">
    <source>
        <dbReference type="ARBA" id="ARBA00023136"/>
    </source>
</evidence>
<dbReference type="Gene3D" id="1.10.1200.120">
    <property type="entry name" value="Large-conductance mechanosensitive channel, MscL, domain 1"/>
    <property type="match status" value="1"/>
</dbReference>
<dbReference type="Proteomes" id="UP000183039">
    <property type="component" value="Unassembled WGS sequence"/>
</dbReference>
<name>A0AA91GBU4_9ENTE</name>
<keyword evidence="8 10" id="KW-0472">Membrane</keyword>
<evidence type="ECO:0000256" key="5">
    <source>
        <dbReference type="ARBA" id="ARBA00022692"/>
    </source>
</evidence>
<dbReference type="InterPro" id="IPR036019">
    <property type="entry name" value="MscL_channel"/>
</dbReference>
<keyword evidence="7 10" id="KW-0406">Ion transport</keyword>
<evidence type="ECO:0000256" key="2">
    <source>
        <dbReference type="ARBA" id="ARBA00007254"/>
    </source>
</evidence>
<comment type="caution">
    <text evidence="11">The sequence shown here is derived from an EMBL/GenBank/DDBJ whole genome shotgun (WGS) entry which is preliminary data.</text>
</comment>
<dbReference type="AlphaFoldDB" id="A0AA91GBU4"/>
<evidence type="ECO:0000256" key="4">
    <source>
        <dbReference type="ARBA" id="ARBA00022475"/>
    </source>
</evidence>
<dbReference type="InterPro" id="IPR037673">
    <property type="entry name" value="MSC/AndL"/>
</dbReference>
<evidence type="ECO:0000256" key="10">
    <source>
        <dbReference type="HAMAP-Rule" id="MF_00115"/>
    </source>
</evidence>
<comment type="subcellular location">
    <subcellularLocation>
        <location evidence="1 10">Cell membrane</location>
        <topology evidence="1 10">Multi-pass membrane protein</topology>
    </subcellularLocation>
</comment>
<proteinExistence type="inferred from homology"/>
<comment type="function">
    <text evidence="10">Channel that opens in response to stretch forces in the membrane lipid bilayer. May participate in the regulation of osmotic pressure changes within the cell.</text>
</comment>
<dbReference type="EMBL" id="JXLC01000006">
    <property type="protein sequence ID" value="OJG92392.1"/>
    <property type="molecule type" value="Genomic_DNA"/>
</dbReference>
<evidence type="ECO:0000256" key="6">
    <source>
        <dbReference type="ARBA" id="ARBA00022989"/>
    </source>
</evidence>
<keyword evidence="4 10" id="KW-1003">Cell membrane</keyword>
<dbReference type="HAMAP" id="MF_00115">
    <property type="entry name" value="MscL"/>
    <property type="match status" value="1"/>
</dbReference>
<dbReference type="PANTHER" id="PTHR30266">
    <property type="entry name" value="MECHANOSENSITIVE CHANNEL MSCL"/>
    <property type="match status" value="1"/>
</dbReference>